<feature type="chain" id="PRO_5016771885" description="DUF4333 domain-containing protein" evidence="1">
    <location>
        <begin position="18"/>
        <end position="245"/>
    </location>
</feature>
<proteinExistence type="predicted"/>
<evidence type="ECO:0000313" key="3">
    <source>
        <dbReference type="EMBL" id="SRX81973.1"/>
    </source>
</evidence>
<name>A0A375YLQ0_MYCPF</name>
<dbReference type="PROSITE" id="PS51257">
    <property type="entry name" value="PROKAR_LIPOPROTEIN"/>
    <property type="match status" value="1"/>
</dbReference>
<feature type="domain" description="DUF4333" evidence="2">
    <location>
        <begin position="20"/>
        <end position="92"/>
    </location>
</feature>
<reference evidence="3 4" key="1">
    <citation type="submission" date="2018-05" db="EMBL/GenBank/DDBJ databases">
        <authorList>
            <consortium name="IHU Genomes"/>
        </authorList>
    </citation>
    <scope>NUCLEOTIDE SEQUENCE [LARGE SCALE GENOMIC DNA]</scope>
    <source>
        <strain evidence="3 4">P7335</strain>
    </source>
</reference>
<dbReference type="Pfam" id="PF14230">
    <property type="entry name" value="DUF4333"/>
    <property type="match status" value="2"/>
</dbReference>
<sequence length="245" mass="25462">MRKVFGPLAAMALITSAAGCGVQTPDDGLPAVATSDLQSDITARLREAGATPESVSCKDPLPGEVGQTARCEVVLGPTNRFEPIVTVTAVDGDRIEYELIPALSGEQLERAVTRLVDEAGGPPPSRVVCETGLLGVLGETAQCEVTSAGVTLRRTAEVTSLDGLLMNFDLVPILTKTEVEQSLLAELARHVAKPPESATCSGDLEGRPGNTVDCSVVAGPETAAFVLTVTAVDGTKIDYSYAPRD</sequence>
<organism evidence="3 4">
    <name type="scientific">Mycolicibacterium parafortuitum</name>
    <name type="common">Mycobacterium parafortuitum</name>
    <dbReference type="NCBI Taxonomy" id="39692"/>
    <lineage>
        <taxon>Bacteria</taxon>
        <taxon>Bacillati</taxon>
        <taxon>Actinomycetota</taxon>
        <taxon>Actinomycetes</taxon>
        <taxon>Mycobacteriales</taxon>
        <taxon>Mycobacteriaceae</taxon>
        <taxon>Mycolicibacterium</taxon>
    </lineage>
</organism>
<protein>
    <recommendedName>
        <fullName evidence="2">DUF4333 domain-containing protein</fullName>
    </recommendedName>
</protein>
<feature type="signal peptide" evidence="1">
    <location>
        <begin position="1"/>
        <end position="17"/>
    </location>
</feature>
<evidence type="ECO:0000259" key="2">
    <source>
        <dbReference type="Pfam" id="PF14230"/>
    </source>
</evidence>
<dbReference type="RefSeq" id="WP_083143277.1">
    <property type="nucleotide sequence ID" value="NZ_MVID01000007.1"/>
</dbReference>
<dbReference type="InterPro" id="IPR025637">
    <property type="entry name" value="DUF4333"/>
</dbReference>
<dbReference type="EMBL" id="UEGS01000001">
    <property type="protein sequence ID" value="SRX81973.1"/>
    <property type="molecule type" value="Genomic_DNA"/>
</dbReference>
<accession>A0A375YLQ0</accession>
<dbReference type="Proteomes" id="UP000252008">
    <property type="component" value="Unassembled WGS sequence"/>
</dbReference>
<keyword evidence="1" id="KW-0732">Signal</keyword>
<evidence type="ECO:0000256" key="1">
    <source>
        <dbReference type="SAM" id="SignalP"/>
    </source>
</evidence>
<feature type="domain" description="DUF4333" evidence="2">
    <location>
        <begin position="174"/>
        <end position="234"/>
    </location>
</feature>
<dbReference type="AlphaFoldDB" id="A0A375YLQ0"/>
<gene>
    <name evidence="3" type="ORF">MPP7335_03730</name>
</gene>
<evidence type="ECO:0000313" key="4">
    <source>
        <dbReference type="Proteomes" id="UP000252008"/>
    </source>
</evidence>
<keyword evidence="4" id="KW-1185">Reference proteome</keyword>